<dbReference type="InterPro" id="IPR014109">
    <property type="entry name" value="Thiol-disulphide_isomerase_rbB"/>
</dbReference>
<dbReference type="Pfam" id="PF13728">
    <property type="entry name" value="TraF"/>
    <property type="match status" value="1"/>
</dbReference>
<feature type="chain" id="PRO_5047410275" evidence="1">
    <location>
        <begin position="21"/>
        <end position="145"/>
    </location>
</feature>
<gene>
    <name evidence="2" type="primary">trbB</name>
    <name evidence="2" type="ORF">H9J30_19245</name>
</gene>
<dbReference type="NCBIfam" id="TIGR02738">
    <property type="entry name" value="TrbB"/>
    <property type="match status" value="1"/>
</dbReference>
<comment type="caution">
    <text evidence="2">The sequence shown here is derived from an EMBL/GenBank/DDBJ whole genome shotgun (WGS) entry which is preliminary data.</text>
</comment>
<accession>A0ABS9R0A3</accession>
<evidence type="ECO:0000256" key="1">
    <source>
        <dbReference type="SAM" id="SignalP"/>
    </source>
</evidence>
<keyword evidence="3" id="KW-1185">Reference proteome</keyword>
<dbReference type="EMBL" id="JACSDI010000023">
    <property type="protein sequence ID" value="MCG9966033.1"/>
    <property type="molecule type" value="Genomic_DNA"/>
</dbReference>
<protein>
    <submittedName>
        <fullName evidence="2">Type-F conjugative transfer system pilin assembly thiol-disulfide isomerase TrbB</fullName>
    </submittedName>
</protein>
<dbReference type="InterPro" id="IPR039555">
    <property type="entry name" value="TraF/TrbB"/>
</dbReference>
<reference evidence="2 3" key="1">
    <citation type="submission" date="2020-08" db="EMBL/GenBank/DDBJ databases">
        <title>Whole genome sequence of Shewanella sp strain PS-2.</title>
        <authorList>
            <person name="Das S.K."/>
        </authorList>
    </citation>
    <scope>NUCLEOTIDE SEQUENCE [LARGE SCALE GENOMIC DNA]</scope>
    <source>
        <strain evidence="2 3">PS-2</strain>
    </source>
</reference>
<organism evidence="2 3">
    <name type="scientific">Shewanella cutis</name>
    <dbReference type="NCBI Taxonomy" id="2766780"/>
    <lineage>
        <taxon>Bacteria</taxon>
        <taxon>Pseudomonadati</taxon>
        <taxon>Pseudomonadota</taxon>
        <taxon>Gammaproteobacteria</taxon>
        <taxon>Alteromonadales</taxon>
        <taxon>Shewanellaceae</taxon>
        <taxon>Shewanella</taxon>
    </lineage>
</organism>
<dbReference type="RefSeq" id="WP_240132487.1">
    <property type="nucleotide sequence ID" value="NZ_JACSDI010000023.1"/>
</dbReference>
<dbReference type="Gene3D" id="3.40.30.10">
    <property type="entry name" value="Glutaredoxin"/>
    <property type="match status" value="1"/>
</dbReference>
<keyword evidence="2" id="KW-0413">Isomerase</keyword>
<name>A0ABS9R0A3_9GAMM</name>
<keyword evidence="1" id="KW-0732">Signal</keyword>
<proteinExistence type="predicted"/>
<dbReference type="SUPFAM" id="SSF52833">
    <property type="entry name" value="Thioredoxin-like"/>
    <property type="match status" value="1"/>
</dbReference>
<dbReference type="CDD" id="cd02947">
    <property type="entry name" value="TRX_family"/>
    <property type="match status" value="1"/>
</dbReference>
<dbReference type="InterPro" id="IPR036249">
    <property type="entry name" value="Thioredoxin-like_sf"/>
</dbReference>
<sequence>MTRIITLLLLTTLLAFQTHATPVRTHNAANPADYALVFFFRSDCPYCHQFAPKLQQLSMQTGTFTYAFSLDNKGIAGFEVPIPSTPDIAATFFENPRSVTVPATFLINVHTRKFVRLTVGDVTTAQLQQSYFESLNDPQVIASMN</sequence>
<feature type="signal peptide" evidence="1">
    <location>
        <begin position="1"/>
        <end position="20"/>
    </location>
</feature>
<dbReference type="GO" id="GO:0016853">
    <property type="term" value="F:isomerase activity"/>
    <property type="evidence" value="ECO:0007669"/>
    <property type="project" value="UniProtKB-KW"/>
</dbReference>
<dbReference type="Proteomes" id="UP000829384">
    <property type="component" value="Unassembled WGS sequence"/>
</dbReference>
<evidence type="ECO:0000313" key="2">
    <source>
        <dbReference type="EMBL" id="MCG9966033.1"/>
    </source>
</evidence>
<evidence type="ECO:0000313" key="3">
    <source>
        <dbReference type="Proteomes" id="UP000829384"/>
    </source>
</evidence>